<dbReference type="InterPro" id="IPR001789">
    <property type="entry name" value="Sig_transdc_resp-reg_receiver"/>
</dbReference>
<dbReference type="FunCoup" id="Q0EZ33">
    <property type="interactions" value="179"/>
</dbReference>
<comment type="caution">
    <text evidence="6">The sequence shown here is derived from an EMBL/GenBank/DDBJ whole genome shotgun (WGS) entry which is preliminary data.</text>
</comment>
<dbReference type="STRING" id="314344.AL013_00160"/>
<keyword evidence="2" id="KW-0238">DNA-binding</keyword>
<dbReference type="Proteomes" id="UP000005297">
    <property type="component" value="Unassembled WGS sequence"/>
</dbReference>
<dbReference type="InterPro" id="IPR039420">
    <property type="entry name" value="WalR-like"/>
</dbReference>
<dbReference type="SMART" id="SM00448">
    <property type="entry name" value="REC"/>
    <property type="match status" value="1"/>
</dbReference>
<evidence type="ECO:0000259" key="5">
    <source>
        <dbReference type="PROSITE" id="PS50110"/>
    </source>
</evidence>
<dbReference type="AlphaFoldDB" id="Q0EZ33"/>
<dbReference type="PANTHER" id="PTHR43214">
    <property type="entry name" value="TWO-COMPONENT RESPONSE REGULATOR"/>
    <property type="match status" value="1"/>
</dbReference>
<dbReference type="InParanoid" id="Q0EZ33"/>
<gene>
    <name evidence="6" type="ORF">SPV1_07846</name>
</gene>
<sequence>MSGSRAITVQLVDDHEVVRIGFRYLLEADDLMQVVAESASGKQACRDYEKWLPDIVIMDISLPDISGLEVMRRILLAHPEARILMLSMHSGMVAERAMQMGARGFVCKRSGARLLISAIHEVMAGRRYLDDETGVQLPLLHSASETLKPLPSSLTRRELEVCLLLTDGRSVSDIAAALHLSEKTVYSHRQHIMEKLGVATMAELVQVATRMGILSGG</sequence>
<dbReference type="Gene3D" id="3.40.50.2300">
    <property type="match status" value="1"/>
</dbReference>
<dbReference type="CDD" id="cd06170">
    <property type="entry name" value="LuxR_C_like"/>
    <property type="match status" value="1"/>
</dbReference>
<dbReference type="eggNOG" id="COG2197">
    <property type="taxonomic scope" value="Bacteria"/>
</dbReference>
<dbReference type="InterPro" id="IPR058245">
    <property type="entry name" value="NreC/VraR/RcsB-like_REC"/>
</dbReference>
<dbReference type="PROSITE" id="PS00622">
    <property type="entry name" value="HTH_LUXR_1"/>
    <property type="match status" value="1"/>
</dbReference>
<dbReference type="GO" id="GO:0000160">
    <property type="term" value="P:phosphorelay signal transduction system"/>
    <property type="evidence" value="ECO:0007669"/>
    <property type="project" value="InterPro"/>
</dbReference>
<evidence type="ECO:0000259" key="4">
    <source>
        <dbReference type="PROSITE" id="PS50043"/>
    </source>
</evidence>
<feature type="modified residue" description="4-aspartylphosphate" evidence="3">
    <location>
        <position position="59"/>
    </location>
</feature>
<dbReference type="PRINTS" id="PR00038">
    <property type="entry name" value="HTHLUXR"/>
</dbReference>
<dbReference type="OrthoDB" id="5293313at2"/>
<keyword evidence="7" id="KW-1185">Reference proteome</keyword>
<dbReference type="SUPFAM" id="SSF52172">
    <property type="entry name" value="CheY-like"/>
    <property type="match status" value="1"/>
</dbReference>
<accession>Q0EZ33</accession>
<dbReference type="HOGENOM" id="CLU_000445_90_1_0"/>
<evidence type="ECO:0000256" key="1">
    <source>
        <dbReference type="ARBA" id="ARBA00022553"/>
    </source>
</evidence>
<dbReference type="EMBL" id="AATS01000007">
    <property type="protein sequence ID" value="EAU54591.1"/>
    <property type="molecule type" value="Genomic_DNA"/>
</dbReference>
<dbReference type="InterPro" id="IPR016032">
    <property type="entry name" value="Sig_transdc_resp-reg_C-effctor"/>
</dbReference>
<dbReference type="Pfam" id="PF00196">
    <property type="entry name" value="GerE"/>
    <property type="match status" value="1"/>
</dbReference>
<dbReference type="Pfam" id="PF00072">
    <property type="entry name" value="Response_reg"/>
    <property type="match status" value="1"/>
</dbReference>
<evidence type="ECO:0000256" key="3">
    <source>
        <dbReference type="PROSITE-ProRule" id="PRU00169"/>
    </source>
</evidence>
<dbReference type="GO" id="GO:0003677">
    <property type="term" value="F:DNA binding"/>
    <property type="evidence" value="ECO:0007669"/>
    <property type="project" value="UniProtKB-KW"/>
</dbReference>
<dbReference type="PROSITE" id="PS50110">
    <property type="entry name" value="RESPONSE_REGULATORY"/>
    <property type="match status" value="1"/>
</dbReference>
<organism evidence="6 7">
    <name type="scientific">Mariprofundus ferrooxydans PV-1</name>
    <dbReference type="NCBI Taxonomy" id="314345"/>
    <lineage>
        <taxon>Bacteria</taxon>
        <taxon>Pseudomonadati</taxon>
        <taxon>Pseudomonadota</taxon>
        <taxon>Candidatius Mariprofundia</taxon>
        <taxon>Mariprofundales</taxon>
        <taxon>Mariprofundaceae</taxon>
        <taxon>Mariprofundus</taxon>
    </lineage>
</organism>
<dbReference type="SUPFAM" id="SSF46894">
    <property type="entry name" value="C-terminal effector domain of the bipartite response regulators"/>
    <property type="match status" value="1"/>
</dbReference>
<dbReference type="InterPro" id="IPR011006">
    <property type="entry name" value="CheY-like_superfamily"/>
</dbReference>
<dbReference type="PROSITE" id="PS50043">
    <property type="entry name" value="HTH_LUXR_2"/>
    <property type="match status" value="1"/>
</dbReference>
<protein>
    <submittedName>
        <fullName evidence="6">Regulatory protein, LuxR:Response regulator receiver</fullName>
    </submittedName>
</protein>
<evidence type="ECO:0000313" key="7">
    <source>
        <dbReference type="Proteomes" id="UP000005297"/>
    </source>
</evidence>
<dbReference type="SMART" id="SM00421">
    <property type="entry name" value="HTH_LUXR"/>
    <property type="match status" value="1"/>
</dbReference>
<name>Q0EZ33_9PROT</name>
<proteinExistence type="predicted"/>
<dbReference type="InterPro" id="IPR000792">
    <property type="entry name" value="Tscrpt_reg_LuxR_C"/>
</dbReference>
<dbReference type="CDD" id="cd17535">
    <property type="entry name" value="REC_NarL-like"/>
    <property type="match status" value="1"/>
</dbReference>
<reference evidence="6 7" key="1">
    <citation type="submission" date="2006-09" db="EMBL/GenBank/DDBJ databases">
        <authorList>
            <person name="Emerson D."/>
            <person name="Ferriera S."/>
            <person name="Johnson J."/>
            <person name="Kravitz S."/>
            <person name="Halpern A."/>
            <person name="Remington K."/>
            <person name="Beeson K."/>
            <person name="Tran B."/>
            <person name="Rogers Y.-H."/>
            <person name="Friedman R."/>
            <person name="Venter J.C."/>
        </authorList>
    </citation>
    <scope>NUCLEOTIDE SEQUENCE [LARGE SCALE GENOMIC DNA]</scope>
    <source>
        <strain evidence="6 7">PV-1</strain>
    </source>
</reference>
<keyword evidence="1 3" id="KW-0597">Phosphoprotein</keyword>
<evidence type="ECO:0000256" key="2">
    <source>
        <dbReference type="ARBA" id="ARBA00023125"/>
    </source>
</evidence>
<evidence type="ECO:0000313" key="6">
    <source>
        <dbReference type="EMBL" id="EAU54591.1"/>
    </source>
</evidence>
<dbReference type="PANTHER" id="PTHR43214:SF43">
    <property type="entry name" value="TWO-COMPONENT RESPONSE REGULATOR"/>
    <property type="match status" value="1"/>
</dbReference>
<dbReference type="GO" id="GO:0006355">
    <property type="term" value="P:regulation of DNA-templated transcription"/>
    <property type="evidence" value="ECO:0007669"/>
    <property type="project" value="InterPro"/>
</dbReference>
<feature type="domain" description="HTH luxR-type" evidence="4">
    <location>
        <begin position="147"/>
        <end position="212"/>
    </location>
</feature>
<feature type="domain" description="Response regulatory" evidence="5">
    <location>
        <begin position="8"/>
        <end position="123"/>
    </location>
</feature>
<dbReference type="RefSeq" id="WP_009849093.1">
    <property type="nucleotide sequence ID" value="NZ_DS022294.1"/>
</dbReference>